<keyword evidence="1" id="KW-0812">Transmembrane</keyword>
<accession>A0A0K0EVL9</accession>
<dbReference type="AlphaFoldDB" id="A0A0K0EVL9"/>
<dbReference type="Proteomes" id="UP000035680">
    <property type="component" value="Unassembled WGS sequence"/>
</dbReference>
<keyword evidence="3" id="KW-1185">Reference proteome</keyword>
<evidence type="ECO:0000256" key="2">
    <source>
        <dbReference type="SAM" id="SignalP"/>
    </source>
</evidence>
<evidence type="ECO:0000256" key="1">
    <source>
        <dbReference type="SAM" id="Phobius"/>
    </source>
</evidence>
<evidence type="ECO:0000313" key="4">
    <source>
        <dbReference type="WBParaSite" id="SVE_0056900.1"/>
    </source>
</evidence>
<feature type="chain" id="PRO_5005328970" evidence="2">
    <location>
        <begin position="24"/>
        <end position="140"/>
    </location>
</feature>
<reference evidence="3" key="1">
    <citation type="submission" date="2014-07" db="EMBL/GenBank/DDBJ databases">
        <authorList>
            <person name="Martin A.A"/>
            <person name="De Silva N."/>
        </authorList>
    </citation>
    <scope>NUCLEOTIDE SEQUENCE</scope>
</reference>
<feature type="transmembrane region" description="Helical" evidence="1">
    <location>
        <begin position="121"/>
        <end position="139"/>
    </location>
</feature>
<reference evidence="4" key="2">
    <citation type="submission" date="2015-08" db="UniProtKB">
        <authorList>
            <consortium name="WormBaseParasite"/>
        </authorList>
    </citation>
    <scope>IDENTIFICATION</scope>
</reference>
<organism evidence="3 4">
    <name type="scientific">Strongyloides venezuelensis</name>
    <name type="common">Threadworm</name>
    <dbReference type="NCBI Taxonomy" id="75913"/>
    <lineage>
        <taxon>Eukaryota</taxon>
        <taxon>Metazoa</taxon>
        <taxon>Ecdysozoa</taxon>
        <taxon>Nematoda</taxon>
        <taxon>Chromadorea</taxon>
        <taxon>Rhabditida</taxon>
        <taxon>Tylenchina</taxon>
        <taxon>Panagrolaimomorpha</taxon>
        <taxon>Strongyloidoidea</taxon>
        <taxon>Strongyloididae</taxon>
        <taxon>Strongyloides</taxon>
    </lineage>
</organism>
<keyword evidence="1" id="KW-1133">Transmembrane helix</keyword>
<dbReference type="WBParaSite" id="SVE_0056900.1">
    <property type="protein sequence ID" value="SVE_0056900.1"/>
    <property type="gene ID" value="SVE_0056900"/>
</dbReference>
<keyword evidence="1" id="KW-0472">Membrane</keyword>
<sequence length="140" mass="15054">MCCCCCVVIVFCLLASVFNIVNGITCHNYTSSEVSTGVLTGQATCSGSYCLYEKIITNGETRIARDCSDIGQIVYTGGYFTDINKCFETTVGDTSYSLKICNSGDYCNYACNSSLASTQSSTTILLSTLLVIFSIIYSSK</sequence>
<evidence type="ECO:0000313" key="3">
    <source>
        <dbReference type="Proteomes" id="UP000035680"/>
    </source>
</evidence>
<dbReference type="STRING" id="75913.A0A0K0EVL9"/>
<name>A0A0K0EVL9_STRVS</name>
<proteinExistence type="predicted"/>
<feature type="signal peptide" evidence="2">
    <location>
        <begin position="1"/>
        <end position="23"/>
    </location>
</feature>
<keyword evidence="2" id="KW-0732">Signal</keyword>
<protein>
    <submittedName>
        <fullName evidence="4">UPAR/Ly6 domain-containing protein</fullName>
    </submittedName>
</protein>